<organism evidence="5 6">
    <name type="scientific">Paramarasmius palmivorus</name>
    <dbReference type="NCBI Taxonomy" id="297713"/>
    <lineage>
        <taxon>Eukaryota</taxon>
        <taxon>Fungi</taxon>
        <taxon>Dikarya</taxon>
        <taxon>Basidiomycota</taxon>
        <taxon>Agaricomycotina</taxon>
        <taxon>Agaricomycetes</taxon>
        <taxon>Agaricomycetidae</taxon>
        <taxon>Agaricales</taxon>
        <taxon>Marasmiineae</taxon>
        <taxon>Marasmiaceae</taxon>
        <taxon>Paramarasmius</taxon>
    </lineage>
</organism>
<feature type="compositionally biased region" description="Low complexity" evidence="3">
    <location>
        <begin position="126"/>
        <end position="136"/>
    </location>
</feature>
<dbReference type="Pfam" id="PF00011">
    <property type="entry name" value="HSP20"/>
    <property type="match status" value="1"/>
</dbReference>
<feature type="domain" description="SHSP" evidence="4">
    <location>
        <begin position="456"/>
        <end position="569"/>
    </location>
</feature>
<dbReference type="EMBL" id="JAYKXP010000038">
    <property type="protein sequence ID" value="KAK7040127.1"/>
    <property type="molecule type" value="Genomic_DNA"/>
</dbReference>
<feature type="compositionally biased region" description="Polar residues" evidence="3">
    <location>
        <begin position="391"/>
        <end position="402"/>
    </location>
</feature>
<evidence type="ECO:0000259" key="4">
    <source>
        <dbReference type="PROSITE" id="PS01031"/>
    </source>
</evidence>
<feature type="compositionally biased region" description="Pro residues" evidence="3">
    <location>
        <begin position="310"/>
        <end position="319"/>
    </location>
</feature>
<dbReference type="InterPro" id="IPR002068">
    <property type="entry name" value="A-crystallin/Hsp20_dom"/>
</dbReference>
<feature type="compositionally biased region" description="Low complexity" evidence="3">
    <location>
        <begin position="150"/>
        <end position="174"/>
    </location>
</feature>
<feature type="compositionally biased region" description="Pro residues" evidence="3">
    <location>
        <begin position="248"/>
        <end position="262"/>
    </location>
</feature>
<evidence type="ECO:0000256" key="2">
    <source>
        <dbReference type="RuleBase" id="RU003616"/>
    </source>
</evidence>
<dbReference type="CDD" id="cd06464">
    <property type="entry name" value="ACD_sHsps-like"/>
    <property type="match status" value="1"/>
</dbReference>
<comment type="caution">
    <text evidence="5">The sequence shown here is derived from an EMBL/GenBank/DDBJ whole genome shotgun (WGS) entry which is preliminary data.</text>
</comment>
<dbReference type="AlphaFoldDB" id="A0AAW0CN26"/>
<accession>A0AAW0CN26</accession>
<evidence type="ECO:0000313" key="5">
    <source>
        <dbReference type="EMBL" id="KAK7040127.1"/>
    </source>
</evidence>
<evidence type="ECO:0000256" key="1">
    <source>
        <dbReference type="PROSITE-ProRule" id="PRU00285"/>
    </source>
</evidence>
<feature type="compositionally biased region" description="Polar residues" evidence="3">
    <location>
        <begin position="364"/>
        <end position="373"/>
    </location>
</feature>
<evidence type="ECO:0000256" key="3">
    <source>
        <dbReference type="SAM" id="MobiDB-lite"/>
    </source>
</evidence>
<protein>
    <recommendedName>
        <fullName evidence="4">SHSP domain-containing protein</fullName>
    </recommendedName>
</protein>
<dbReference type="Gene3D" id="2.60.40.790">
    <property type="match status" value="1"/>
</dbReference>
<feature type="compositionally biased region" description="Polar residues" evidence="3">
    <location>
        <begin position="236"/>
        <end position="247"/>
    </location>
</feature>
<feature type="compositionally biased region" description="Pro residues" evidence="3">
    <location>
        <begin position="376"/>
        <end position="386"/>
    </location>
</feature>
<feature type="region of interest" description="Disordered" evidence="3">
    <location>
        <begin position="215"/>
        <end position="463"/>
    </location>
</feature>
<reference evidence="5 6" key="1">
    <citation type="submission" date="2024-01" db="EMBL/GenBank/DDBJ databases">
        <title>A draft genome for a cacao thread blight-causing isolate of Paramarasmius palmivorus.</title>
        <authorList>
            <person name="Baruah I.K."/>
            <person name="Bukari Y."/>
            <person name="Amoako-Attah I."/>
            <person name="Meinhardt L.W."/>
            <person name="Bailey B.A."/>
            <person name="Cohen S.P."/>
        </authorList>
    </citation>
    <scope>NUCLEOTIDE SEQUENCE [LARGE SCALE GENOMIC DNA]</scope>
    <source>
        <strain evidence="5 6">GH-12</strain>
    </source>
</reference>
<feature type="compositionally biased region" description="Low complexity" evidence="3">
    <location>
        <begin position="419"/>
        <end position="445"/>
    </location>
</feature>
<feature type="compositionally biased region" description="Polar residues" evidence="3">
    <location>
        <begin position="340"/>
        <end position="356"/>
    </location>
</feature>
<dbReference type="InterPro" id="IPR008978">
    <property type="entry name" value="HSP20-like_chaperone"/>
</dbReference>
<keyword evidence="6" id="KW-1185">Reference proteome</keyword>
<feature type="compositionally biased region" description="Basic and acidic residues" evidence="3">
    <location>
        <begin position="219"/>
        <end position="228"/>
    </location>
</feature>
<feature type="region of interest" description="Disordered" evidence="3">
    <location>
        <begin position="1"/>
        <end position="198"/>
    </location>
</feature>
<dbReference type="Proteomes" id="UP001383192">
    <property type="component" value="Unassembled WGS sequence"/>
</dbReference>
<sequence length="569" mass="60508">MSKLTKKPPLPSTIISSQFSEDSPRNTKESSSPQLPRKLMKPPPEISQLSPTKSSHSESSSSHMKPQFERPLAPARVPSFSKRHASFDSPREVPMPSPSLLRESSHGQPSYFDIVRPVVGPPEQISSSLASSSSSSYRAEPVFPHPRPYSLPHSSSSSSSGSSVSSASTPEGPSVLKEGNDLYGGTTAKADRSSSASLPLPAQIPYHILPHIHAGKSVLAEEREREEAESSTATAPQSTLSYQNSQSPLPPNARPFKSPPPQKNAYSSLSPHPPSSFPYSRTIPSSYGHDDDSPRGATAIRRSATTKSHAPPPQPPLILPDPDSGGIMGSGADSMARTGSLGSPHQQASGEQQPLPSSLHKASDSTSTITPNTWKDPPPVLPPSPRPISSASLCATSMNNGNDLPPVMPPQRNPVSSPNSGSAGSNTPTSSNSSGSNPGVNGTTTAQPPYAPFLSHMPPPADSYIEVETTPQEYRLNVRLPGFKRDGITLATKRRRILHLIADSYEAIPNANTTSNSNQTHRGGHFERRISFGYDADLVGVRAEFDGEYLRVVVPRRPVPPGAGSGSYI</sequence>
<gene>
    <name evidence="5" type="ORF">VNI00_009933</name>
</gene>
<proteinExistence type="inferred from homology"/>
<dbReference type="SUPFAM" id="SSF49764">
    <property type="entry name" value="HSP20-like chaperones"/>
    <property type="match status" value="1"/>
</dbReference>
<name>A0AAW0CN26_9AGAR</name>
<comment type="similarity">
    <text evidence="1 2">Belongs to the small heat shock protein (HSP20) family.</text>
</comment>
<evidence type="ECO:0000313" key="6">
    <source>
        <dbReference type="Proteomes" id="UP001383192"/>
    </source>
</evidence>
<dbReference type="PROSITE" id="PS01031">
    <property type="entry name" value="SHSP"/>
    <property type="match status" value="1"/>
</dbReference>